<sequence length="149" mass="17229">MAERTDSDIVLMWSHSEQLSSLTERHFRLSKNRTSTECIIPAWEPNHIVPLLPEGQLNVRFHYLQYSDRKVELDDPIKILDADVHMHLRRNAVFITARMKVYYDAIHPVPGDIRPVSETPAVDETQKPSNIAQRNTLSFILVKDDAQLN</sequence>
<dbReference type="AlphaFoldDB" id="A0A8S2H236"/>
<accession>A0A8S2H236</accession>
<evidence type="ECO:0000313" key="1">
    <source>
        <dbReference type="EMBL" id="CAF0786222.1"/>
    </source>
</evidence>
<organism evidence="2 3">
    <name type="scientific">Didymodactylos carnosus</name>
    <dbReference type="NCBI Taxonomy" id="1234261"/>
    <lineage>
        <taxon>Eukaryota</taxon>
        <taxon>Metazoa</taxon>
        <taxon>Spiralia</taxon>
        <taxon>Gnathifera</taxon>
        <taxon>Rotifera</taxon>
        <taxon>Eurotatoria</taxon>
        <taxon>Bdelloidea</taxon>
        <taxon>Philodinida</taxon>
        <taxon>Philodinidae</taxon>
        <taxon>Didymodactylos</taxon>
    </lineage>
</organism>
<protein>
    <submittedName>
        <fullName evidence="2">Uncharacterized protein</fullName>
    </submittedName>
</protein>
<gene>
    <name evidence="1" type="ORF">OVA965_LOCUS3885</name>
    <name evidence="2" type="ORF">TMI583_LOCUS3883</name>
</gene>
<proteinExistence type="predicted"/>
<dbReference type="Proteomes" id="UP000682733">
    <property type="component" value="Unassembled WGS sequence"/>
</dbReference>
<evidence type="ECO:0000313" key="2">
    <source>
        <dbReference type="EMBL" id="CAF3568422.1"/>
    </source>
</evidence>
<evidence type="ECO:0000313" key="3">
    <source>
        <dbReference type="Proteomes" id="UP000682733"/>
    </source>
</evidence>
<dbReference type="EMBL" id="CAJOBA010000974">
    <property type="protein sequence ID" value="CAF3568422.1"/>
    <property type="molecule type" value="Genomic_DNA"/>
</dbReference>
<dbReference type="Proteomes" id="UP000677228">
    <property type="component" value="Unassembled WGS sequence"/>
</dbReference>
<dbReference type="EMBL" id="CAJNOK010000974">
    <property type="protein sequence ID" value="CAF0786222.1"/>
    <property type="molecule type" value="Genomic_DNA"/>
</dbReference>
<reference evidence="2" key="1">
    <citation type="submission" date="2021-02" db="EMBL/GenBank/DDBJ databases">
        <authorList>
            <person name="Nowell W R."/>
        </authorList>
    </citation>
    <scope>NUCLEOTIDE SEQUENCE</scope>
</reference>
<name>A0A8S2H236_9BILA</name>
<comment type="caution">
    <text evidence="2">The sequence shown here is derived from an EMBL/GenBank/DDBJ whole genome shotgun (WGS) entry which is preliminary data.</text>
</comment>